<name>A0A9D2K5N8_9FIRM</name>
<comment type="caution">
    <text evidence="1">The sequence shown here is derived from an EMBL/GenBank/DDBJ whole genome shotgun (WGS) entry which is preliminary data.</text>
</comment>
<dbReference type="AlphaFoldDB" id="A0A9D2K5N8"/>
<feature type="non-terminal residue" evidence="1">
    <location>
        <position position="1"/>
    </location>
</feature>
<reference evidence="1" key="1">
    <citation type="journal article" date="2021" name="PeerJ">
        <title>Extensive microbial diversity within the chicken gut microbiome revealed by metagenomics and culture.</title>
        <authorList>
            <person name="Gilroy R."/>
            <person name="Ravi A."/>
            <person name="Getino M."/>
            <person name="Pursley I."/>
            <person name="Horton D.L."/>
            <person name="Alikhan N.F."/>
            <person name="Baker D."/>
            <person name="Gharbi K."/>
            <person name="Hall N."/>
            <person name="Watson M."/>
            <person name="Adriaenssens E.M."/>
            <person name="Foster-Nyarko E."/>
            <person name="Jarju S."/>
            <person name="Secka A."/>
            <person name="Antonio M."/>
            <person name="Oren A."/>
            <person name="Chaudhuri R.R."/>
            <person name="La Ragione R."/>
            <person name="Hildebrand F."/>
            <person name="Pallen M.J."/>
        </authorList>
    </citation>
    <scope>NUCLEOTIDE SEQUENCE</scope>
    <source>
        <strain evidence="1">ChiBcec1-1093</strain>
    </source>
</reference>
<accession>A0A9D2K5N8</accession>
<evidence type="ECO:0000313" key="2">
    <source>
        <dbReference type="Proteomes" id="UP000824101"/>
    </source>
</evidence>
<evidence type="ECO:0000313" key="1">
    <source>
        <dbReference type="EMBL" id="HIZ79566.1"/>
    </source>
</evidence>
<protein>
    <submittedName>
        <fullName evidence="1">Uncharacterized protein</fullName>
    </submittedName>
</protein>
<sequence>GLKGDQFCYEKLMDPEVGCIIMNQKNPLSGKESVTMEDLKNETFFNFSESVDAMKHEILTQMSKQMDYIPKVMEGDYLLRYKWLKENKCIALGTDIGFQYNYPEKENLVAVKLKDDIMPKRMQVIAWNSELEIVGERKLFFDYMVQATKSQNRNIDM</sequence>
<organism evidence="1 2">
    <name type="scientific">Candidatus Lachnoclostridium stercorigallinarum</name>
    <dbReference type="NCBI Taxonomy" id="2838634"/>
    <lineage>
        <taxon>Bacteria</taxon>
        <taxon>Bacillati</taxon>
        <taxon>Bacillota</taxon>
        <taxon>Clostridia</taxon>
        <taxon>Lachnospirales</taxon>
        <taxon>Lachnospiraceae</taxon>
    </lineage>
</organism>
<dbReference type="EMBL" id="DXBC01000112">
    <property type="protein sequence ID" value="HIZ79566.1"/>
    <property type="molecule type" value="Genomic_DNA"/>
</dbReference>
<reference evidence="1" key="2">
    <citation type="submission" date="2021-04" db="EMBL/GenBank/DDBJ databases">
        <authorList>
            <person name="Gilroy R."/>
        </authorList>
    </citation>
    <scope>NUCLEOTIDE SEQUENCE</scope>
    <source>
        <strain evidence="1">ChiBcec1-1093</strain>
    </source>
</reference>
<gene>
    <name evidence="1" type="ORF">IAA17_07245</name>
</gene>
<dbReference type="Proteomes" id="UP000824101">
    <property type="component" value="Unassembled WGS sequence"/>
</dbReference>
<proteinExistence type="predicted"/>